<dbReference type="GO" id="GO:0004823">
    <property type="term" value="F:leucine-tRNA ligase activity"/>
    <property type="evidence" value="ECO:0007669"/>
    <property type="project" value="UniProtKB-UniRule"/>
</dbReference>
<evidence type="ECO:0000256" key="2">
    <source>
        <dbReference type="ARBA" id="ARBA00022490"/>
    </source>
</evidence>
<feature type="short sequence motif" description="'KMSKS' region" evidence="9">
    <location>
        <begin position="619"/>
        <end position="623"/>
    </location>
</feature>
<dbReference type="PRINTS" id="PR00985">
    <property type="entry name" value="TRNASYNTHLEU"/>
</dbReference>
<feature type="domain" description="Methionyl/Valyl/Leucyl/Isoleucyl-tRNA synthetase anticodon-binding" evidence="12">
    <location>
        <begin position="699"/>
        <end position="820"/>
    </location>
</feature>
<dbReference type="FunFam" id="1.10.730.10:FF:000003">
    <property type="entry name" value="Leucine--tRNA ligase"/>
    <property type="match status" value="1"/>
</dbReference>
<dbReference type="InterPro" id="IPR002300">
    <property type="entry name" value="aa-tRNA-synth_Ia"/>
</dbReference>
<keyword evidence="2 9" id="KW-0963">Cytoplasm</keyword>
<dbReference type="Proteomes" id="UP000005012">
    <property type="component" value="Chromosome"/>
</dbReference>
<dbReference type="AlphaFoldDB" id="A0A140NQH7"/>
<dbReference type="OrthoDB" id="9810365at2"/>
<dbReference type="Gene3D" id="2.20.28.290">
    <property type="match status" value="1"/>
</dbReference>
<feature type="domain" description="Leucyl-tRNA synthetase editing" evidence="14">
    <location>
        <begin position="221"/>
        <end position="403"/>
    </location>
</feature>
<comment type="subcellular location">
    <subcellularLocation>
        <location evidence="9">Cytoplasm</location>
    </subcellularLocation>
</comment>
<dbReference type="FunFam" id="3.10.20.590:FF:000001">
    <property type="entry name" value="Leucine--tRNA ligase"/>
    <property type="match status" value="1"/>
</dbReference>
<keyword evidence="3 9" id="KW-0436">Ligase</keyword>
<evidence type="ECO:0000259" key="14">
    <source>
        <dbReference type="Pfam" id="PF13603"/>
    </source>
</evidence>
<feature type="domain" description="Aminoacyl-tRNA synthetase class Ia" evidence="11">
    <location>
        <begin position="417"/>
        <end position="572"/>
    </location>
</feature>
<dbReference type="Pfam" id="PF13603">
    <property type="entry name" value="tRNA-synt_1_2"/>
    <property type="match status" value="1"/>
</dbReference>
<evidence type="ECO:0000256" key="7">
    <source>
        <dbReference type="ARBA" id="ARBA00023146"/>
    </source>
</evidence>
<dbReference type="Pfam" id="PF08264">
    <property type="entry name" value="Anticodon_1"/>
    <property type="match status" value="1"/>
</dbReference>
<dbReference type="Gene3D" id="3.90.740.10">
    <property type="entry name" value="Valyl/Leucyl/Isoleucyl-tRNA synthetase, editing domain"/>
    <property type="match status" value="1"/>
</dbReference>
<protein>
    <recommendedName>
        <fullName evidence="9">Leucine--tRNA ligase</fullName>
        <ecNumber evidence="9">6.1.1.4</ecNumber>
    </recommendedName>
    <alternativeName>
        <fullName evidence="9">Leucyl-tRNA synthetase</fullName>
        <shortName evidence="9">LeuRS</shortName>
    </alternativeName>
</protein>
<dbReference type="HOGENOM" id="CLU_004427_0_0_6"/>
<dbReference type="InterPro" id="IPR013155">
    <property type="entry name" value="M/V/L/I-tRNA-synth_anticd-bd"/>
</dbReference>
<dbReference type="FunFam" id="2.20.28.290:FF:000001">
    <property type="entry name" value="Leucine--tRNA ligase"/>
    <property type="match status" value="1"/>
</dbReference>
<dbReference type="Gene3D" id="3.40.50.620">
    <property type="entry name" value="HUPs"/>
    <property type="match status" value="2"/>
</dbReference>
<evidence type="ECO:0000259" key="12">
    <source>
        <dbReference type="Pfam" id="PF08264"/>
    </source>
</evidence>
<dbReference type="HAMAP" id="MF_00049_B">
    <property type="entry name" value="Leu_tRNA_synth_B"/>
    <property type="match status" value="1"/>
</dbReference>
<evidence type="ECO:0000256" key="6">
    <source>
        <dbReference type="ARBA" id="ARBA00022917"/>
    </source>
</evidence>
<evidence type="ECO:0000313" key="16">
    <source>
        <dbReference type="Proteomes" id="UP000005012"/>
    </source>
</evidence>
<reference evidence="15 16" key="1">
    <citation type="journal article" date="2012" name="J. Bacteriol.">
        <title>Complete Genome Sequence of Providencia stuartii Clinical Isolate MRSN 2154.</title>
        <authorList>
            <person name="Clifford R.J."/>
            <person name="Hang J."/>
            <person name="Riley M.C."/>
            <person name="Onmus-Leone F."/>
            <person name="Kuschner R.A."/>
            <person name="Lesho E.P."/>
            <person name="Waterman P.E."/>
        </authorList>
    </citation>
    <scope>NUCLEOTIDE SEQUENCE [LARGE SCALE GENOMIC DNA]</scope>
    <source>
        <strain evidence="15 16">MRSN 2154</strain>
    </source>
</reference>
<dbReference type="InterPro" id="IPR009008">
    <property type="entry name" value="Val/Leu/Ile-tRNA-synth_edit"/>
</dbReference>
<dbReference type="PATRIC" id="fig|1157951.4.peg.3098"/>
<reference evidence="16" key="2">
    <citation type="submission" date="2012-04" db="EMBL/GenBank/DDBJ databases">
        <title>Complete genome sequence of Providencia stuartii clinical isolate MRSN 2154.</title>
        <authorList>
            <person name="Clifford R.J."/>
            <person name="Hang J."/>
            <person name="Riley M.C."/>
            <person name="Onmus-Leone F."/>
            <person name="Kuschner R.A."/>
            <person name="Lesho E.P."/>
            <person name="Waterman P.E."/>
        </authorList>
    </citation>
    <scope>NUCLEOTIDE SEQUENCE [LARGE SCALE GENOMIC DNA]</scope>
    <source>
        <strain evidence="16">MRSN 2154</strain>
    </source>
</reference>
<dbReference type="InterPro" id="IPR009080">
    <property type="entry name" value="tRNAsynth_Ia_anticodon-bd"/>
</dbReference>
<evidence type="ECO:0000256" key="9">
    <source>
        <dbReference type="HAMAP-Rule" id="MF_00049"/>
    </source>
</evidence>
<dbReference type="InterPro" id="IPR014729">
    <property type="entry name" value="Rossmann-like_a/b/a_fold"/>
</dbReference>
<dbReference type="GeneID" id="93520288"/>
<dbReference type="FunFam" id="1.10.730.10:FF:000002">
    <property type="entry name" value="Leucine--tRNA ligase"/>
    <property type="match status" value="1"/>
</dbReference>
<evidence type="ECO:0000256" key="8">
    <source>
        <dbReference type="ARBA" id="ARBA00047469"/>
    </source>
</evidence>
<evidence type="ECO:0000256" key="5">
    <source>
        <dbReference type="ARBA" id="ARBA00022840"/>
    </source>
</evidence>
<dbReference type="SUPFAM" id="SSF47323">
    <property type="entry name" value="Anticodon-binding domain of a subclass of class I aminoacyl-tRNA synthetases"/>
    <property type="match status" value="1"/>
</dbReference>
<comment type="similarity">
    <text evidence="1 9 10">Belongs to the class-I aminoacyl-tRNA synthetase family.</text>
</comment>
<dbReference type="KEGG" id="psi:S70_15385"/>
<dbReference type="GO" id="GO:0006429">
    <property type="term" value="P:leucyl-tRNA aminoacylation"/>
    <property type="evidence" value="ECO:0007669"/>
    <property type="project" value="UniProtKB-UniRule"/>
</dbReference>
<dbReference type="NCBIfam" id="TIGR00396">
    <property type="entry name" value="leuS_bact"/>
    <property type="match status" value="1"/>
</dbReference>
<feature type="binding site" evidence="9">
    <location>
        <position position="622"/>
    </location>
    <ligand>
        <name>ATP</name>
        <dbReference type="ChEBI" id="CHEBI:30616"/>
    </ligand>
</feature>
<dbReference type="InterPro" id="IPR002302">
    <property type="entry name" value="Leu-tRNA-ligase"/>
</dbReference>
<name>A0A140NQH7_PROSM</name>
<keyword evidence="4 9" id="KW-0547">Nucleotide-binding</keyword>
<dbReference type="FunFam" id="3.40.50.620:FF:000124">
    <property type="entry name" value="Leucine--tRNA ligase"/>
    <property type="match status" value="1"/>
</dbReference>
<keyword evidence="6 9" id="KW-0648">Protein biosynthesis</keyword>
<dbReference type="GO" id="GO:0002161">
    <property type="term" value="F:aminoacyl-tRNA deacylase activity"/>
    <property type="evidence" value="ECO:0007669"/>
    <property type="project" value="InterPro"/>
</dbReference>
<dbReference type="Gene3D" id="3.10.20.590">
    <property type="match status" value="1"/>
</dbReference>
<dbReference type="PANTHER" id="PTHR43740">
    <property type="entry name" value="LEUCYL-TRNA SYNTHETASE"/>
    <property type="match status" value="1"/>
</dbReference>
<dbReference type="CDD" id="cd00812">
    <property type="entry name" value="LeuRS_core"/>
    <property type="match status" value="1"/>
</dbReference>
<dbReference type="Pfam" id="PF00133">
    <property type="entry name" value="tRNA-synt_1"/>
    <property type="match status" value="2"/>
</dbReference>
<dbReference type="GO" id="GO:0005829">
    <property type="term" value="C:cytosol"/>
    <property type="evidence" value="ECO:0007669"/>
    <property type="project" value="TreeGrafter"/>
</dbReference>
<gene>
    <name evidence="9 15" type="primary">leuS</name>
    <name evidence="15" type="ordered locus">S70_15385</name>
</gene>
<keyword evidence="7 9" id="KW-0030">Aminoacyl-tRNA synthetase</keyword>
<evidence type="ECO:0000313" key="15">
    <source>
        <dbReference type="EMBL" id="AFH94900.1"/>
    </source>
</evidence>
<dbReference type="Gene3D" id="1.10.730.10">
    <property type="entry name" value="Isoleucyl-tRNA Synthetase, Domain 1"/>
    <property type="match status" value="1"/>
</dbReference>
<dbReference type="SUPFAM" id="SSF52374">
    <property type="entry name" value="Nucleotidylyl transferase"/>
    <property type="match status" value="1"/>
</dbReference>
<dbReference type="InterPro" id="IPR001412">
    <property type="entry name" value="aa-tRNA-synth_I_CS"/>
</dbReference>
<dbReference type="CDD" id="cd07958">
    <property type="entry name" value="Anticodon_Ia_Leu_BEm"/>
    <property type="match status" value="1"/>
</dbReference>
<dbReference type="PROSITE" id="PS00178">
    <property type="entry name" value="AA_TRNA_LIGASE_I"/>
    <property type="match status" value="1"/>
</dbReference>
<accession>A0A140NQH7</accession>
<evidence type="ECO:0000256" key="1">
    <source>
        <dbReference type="ARBA" id="ARBA00005594"/>
    </source>
</evidence>
<evidence type="ECO:0000256" key="3">
    <source>
        <dbReference type="ARBA" id="ARBA00022598"/>
    </source>
</evidence>
<dbReference type="InterPro" id="IPR015413">
    <property type="entry name" value="Methionyl/Leucyl_tRNA_Synth"/>
</dbReference>
<evidence type="ECO:0000256" key="4">
    <source>
        <dbReference type="ARBA" id="ARBA00022741"/>
    </source>
</evidence>
<dbReference type="EMBL" id="CP003488">
    <property type="protein sequence ID" value="AFH94900.1"/>
    <property type="molecule type" value="Genomic_DNA"/>
</dbReference>
<dbReference type="GO" id="GO:0005524">
    <property type="term" value="F:ATP binding"/>
    <property type="evidence" value="ECO:0007669"/>
    <property type="project" value="UniProtKB-UniRule"/>
</dbReference>
<dbReference type="InterPro" id="IPR025709">
    <property type="entry name" value="Leu_tRNA-synth_edit"/>
</dbReference>
<dbReference type="FunFam" id="3.90.740.10:FF:000012">
    <property type="entry name" value="Leucine--tRNA ligase"/>
    <property type="match status" value="1"/>
</dbReference>
<proteinExistence type="inferred from homology"/>
<dbReference type="EC" id="6.1.1.4" evidence="9"/>
<keyword evidence="5 9" id="KW-0067">ATP-binding</keyword>
<evidence type="ECO:0000259" key="13">
    <source>
        <dbReference type="Pfam" id="PF09334"/>
    </source>
</evidence>
<evidence type="ECO:0000256" key="10">
    <source>
        <dbReference type="RuleBase" id="RU363035"/>
    </source>
</evidence>
<dbReference type="PANTHER" id="PTHR43740:SF2">
    <property type="entry name" value="LEUCINE--TRNA LIGASE, MITOCHONDRIAL"/>
    <property type="match status" value="1"/>
</dbReference>
<dbReference type="SUPFAM" id="SSF50677">
    <property type="entry name" value="ValRS/IleRS/LeuRS editing domain"/>
    <property type="match status" value="1"/>
</dbReference>
<feature type="domain" description="Methionyl/Leucyl tRNA synthetase" evidence="13">
    <location>
        <begin position="39"/>
        <end position="181"/>
    </location>
</feature>
<dbReference type="FunFam" id="3.40.50.620:FF:000003">
    <property type="entry name" value="Leucine--tRNA ligase"/>
    <property type="match status" value="1"/>
</dbReference>
<sequence length="860" mass="97951">MQEQYRPEDIEPKVQRHWDEKATFKVTEDNSKEKYYCLSMLPYPSGRLHMGHVRNYTMGDVISRYQRLLGKNVLQPIGWDAFGLPAEGAAVKNKTAPAPWTYANIDYMKGQLKMLGFGYDWDREVTTCTPEYYRWEQWFFTKLYEKGLVYKKTSAVNWCPHDLTVLANEQVIDGCCWRCDTPVERKEIPQWFIKITDYAEELLNDLDKLDDWPEQVKTMQRNWIGRSEGVEITFNVADRDDKLTVYTTRPDTFMGATYVAVAAGHPLALEAAEKNAELANFIDECRNTKTAEADMATMDKKGMPTGLYVIHPLTQEKLPIWVANFVLMEYGTGAVMAVPAHDQRDWEFAHKYNLPLKVVIADAEGNEPDISQEAMTEKFALINSGEFSGLDNTAGFNAIADKLVAIGVGQRKVNYRLRDWGVSRQRYWGAPIPMATLEDGTVVPVPEDQLPVILPEDVEMDGITSPIKADPEWAKTTINGQPALRETDTFDTFMESSWYYARYTCPQFDEGMLDPAAANYWLPVDQYIGGIEHAIMHLMYFRFFHKLMRDAGLVNSDEPAKRLLCQGMVLADAFYYTGSDGQRVWVSPSDVTVERDDKNRIIKAVDTEGHELVYTGMSKMSKSKNNGIDPQLMVEKYGADTVRLFMMFAAPPELTLEWQESSVEGANRFVRRVWRIVHEHSQKGATQPLDVSTLTTEQKDLRRDLHKTIAKVTDDFDRRYAFNTAIAAIMEFMNKLVRAPQETEQDRALMQESLEAITLMLSPIIPHACFEMWKALGHTDDVDFASWPVADEKAMVDDTKLVVIQVNGKVRGRITVPADAVQDFVLDMATKEYSVSKYLEGVTIRKVIYVPGKLLNLVVG</sequence>
<feature type="domain" description="Aminoacyl-tRNA synthetase class Ia" evidence="11">
    <location>
        <begin position="574"/>
        <end position="650"/>
    </location>
</feature>
<dbReference type="RefSeq" id="WP_004917635.1">
    <property type="nucleotide sequence ID" value="NC_017731.1"/>
</dbReference>
<dbReference type="Pfam" id="PF09334">
    <property type="entry name" value="tRNA-synt_1g"/>
    <property type="match status" value="1"/>
</dbReference>
<comment type="catalytic activity">
    <reaction evidence="8 9">
        <text>tRNA(Leu) + L-leucine + ATP = L-leucyl-tRNA(Leu) + AMP + diphosphate</text>
        <dbReference type="Rhea" id="RHEA:11688"/>
        <dbReference type="Rhea" id="RHEA-COMP:9613"/>
        <dbReference type="Rhea" id="RHEA-COMP:9622"/>
        <dbReference type="ChEBI" id="CHEBI:30616"/>
        <dbReference type="ChEBI" id="CHEBI:33019"/>
        <dbReference type="ChEBI" id="CHEBI:57427"/>
        <dbReference type="ChEBI" id="CHEBI:78442"/>
        <dbReference type="ChEBI" id="CHEBI:78494"/>
        <dbReference type="ChEBI" id="CHEBI:456215"/>
        <dbReference type="EC" id="6.1.1.4"/>
    </reaction>
</comment>
<organism evidence="15 16">
    <name type="scientific">Providencia stuartii (strain MRSN 2154)</name>
    <dbReference type="NCBI Taxonomy" id="1157951"/>
    <lineage>
        <taxon>Bacteria</taxon>
        <taxon>Pseudomonadati</taxon>
        <taxon>Pseudomonadota</taxon>
        <taxon>Gammaproteobacteria</taxon>
        <taxon>Enterobacterales</taxon>
        <taxon>Morganellaceae</taxon>
        <taxon>Providencia</taxon>
    </lineage>
</organism>
<evidence type="ECO:0000259" key="11">
    <source>
        <dbReference type="Pfam" id="PF00133"/>
    </source>
</evidence>
<feature type="short sequence motif" description="'HIGH' region" evidence="9">
    <location>
        <begin position="42"/>
        <end position="52"/>
    </location>
</feature>